<proteinExistence type="predicted"/>
<name>A0A2H5QV94_CITUN</name>
<sequence length="171" mass="19267">MAIRLRSSNSLIEWREWKGGPRTGLFPYLHHLLQSLHQVLRLASKPTPNAATMEEETQMGAVEVRLPDQKQSGRNLSQKTPSNDRRPPQTDDRRRLHQDARVPYDYGGGKKSGGNALQSEVLRLREEIFLVDAGLGTPRICMQDEPTGVPINRATRFENKAGSLDSKEVIQ</sequence>
<protein>
    <submittedName>
        <fullName evidence="2">Uncharacterized protein</fullName>
    </submittedName>
</protein>
<comment type="caution">
    <text evidence="2">The sequence shown here is derived from an EMBL/GenBank/DDBJ whole genome shotgun (WGS) entry which is preliminary data.</text>
</comment>
<evidence type="ECO:0000313" key="3">
    <source>
        <dbReference type="Proteomes" id="UP000236630"/>
    </source>
</evidence>
<accession>A0A2H5QV94</accession>
<feature type="compositionally biased region" description="Basic and acidic residues" evidence="1">
    <location>
        <begin position="82"/>
        <end position="102"/>
    </location>
</feature>
<dbReference type="Proteomes" id="UP000236630">
    <property type="component" value="Unassembled WGS sequence"/>
</dbReference>
<feature type="compositionally biased region" description="Polar residues" evidence="1">
    <location>
        <begin position="69"/>
        <end position="81"/>
    </location>
</feature>
<feature type="region of interest" description="Disordered" evidence="1">
    <location>
        <begin position="64"/>
        <end position="114"/>
    </location>
</feature>
<organism evidence="2 3">
    <name type="scientific">Citrus unshiu</name>
    <name type="common">Satsuma mandarin</name>
    <name type="synonym">Citrus nobilis var. unshiu</name>
    <dbReference type="NCBI Taxonomy" id="55188"/>
    <lineage>
        <taxon>Eukaryota</taxon>
        <taxon>Viridiplantae</taxon>
        <taxon>Streptophyta</taxon>
        <taxon>Embryophyta</taxon>
        <taxon>Tracheophyta</taxon>
        <taxon>Spermatophyta</taxon>
        <taxon>Magnoliopsida</taxon>
        <taxon>eudicotyledons</taxon>
        <taxon>Gunneridae</taxon>
        <taxon>Pentapetalae</taxon>
        <taxon>rosids</taxon>
        <taxon>malvids</taxon>
        <taxon>Sapindales</taxon>
        <taxon>Rutaceae</taxon>
        <taxon>Aurantioideae</taxon>
        <taxon>Citrus</taxon>
    </lineage>
</organism>
<dbReference type="EMBL" id="BDQV01000911">
    <property type="protein sequence ID" value="GAY68546.1"/>
    <property type="molecule type" value="Genomic_DNA"/>
</dbReference>
<gene>
    <name evidence="2" type="ORF">CUMW_265000</name>
</gene>
<dbReference type="AlphaFoldDB" id="A0A2H5QV94"/>
<keyword evidence="3" id="KW-1185">Reference proteome</keyword>
<evidence type="ECO:0000313" key="2">
    <source>
        <dbReference type="EMBL" id="GAY68546.1"/>
    </source>
</evidence>
<reference evidence="2 3" key="1">
    <citation type="journal article" date="2017" name="Front. Genet.">
        <title>Draft sequencing of the heterozygous diploid genome of Satsuma (Citrus unshiu Marc.) using a hybrid assembly approach.</title>
        <authorList>
            <person name="Shimizu T."/>
            <person name="Tanizawa Y."/>
            <person name="Mochizuki T."/>
            <person name="Nagasaki H."/>
            <person name="Yoshioka T."/>
            <person name="Toyoda A."/>
            <person name="Fujiyama A."/>
            <person name="Kaminuma E."/>
            <person name="Nakamura Y."/>
        </authorList>
    </citation>
    <scope>NUCLEOTIDE SEQUENCE [LARGE SCALE GENOMIC DNA]</scope>
    <source>
        <strain evidence="3">cv. Miyagawa wase</strain>
    </source>
</reference>
<evidence type="ECO:0000256" key="1">
    <source>
        <dbReference type="SAM" id="MobiDB-lite"/>
    </source>
</evidence>